<proteinExistence type="inferred from homology"/>
<reference evidence="2 3" key="1">
    <citation type="submission" date="2023-07" db="EMBL/GenBank/DDBJ databases">
        <authorList>
            <person name="Girao M."/>
            <person name="Carvalho M.F."/>
        </authorList>
    </citation>
    <scope>NUCLEOTIDE SEQUENCE [LARGE SCALE GENOMIC DNA]</scope>
    <source>
        <strain evidence="2 3">YIM65754</strain>
    </source>
</reference>
<dbReference type="PANTHER" id="PTHR43459">
    <property type="entry name" value="ENOYL-COA HYDRATASE"/>
    <property type="match status" value="1"/>
</dbReference>
<dbReference type="RefSeq" id="WP_330133403.1">
    <property type="nucleotide sequence ID" value="NZ_JAUTXY010000004.1"/>
</dbReference>
<dbReference type="InterPro" id="IPR001753">
    <property type="entry name" value="Enoyl-CoA_hydra/iso"/>
</dbReference>
<dbReference type="EMBL" id="JAUTXY010000004">
    <property type="protein sequence ID" value="MEE2058173.1"/>
    <property type="molecule type" value="Genomic_DNA"/>
</dbReference>
<dbReference type="InterPro" id="IPR014748">
    <property type="entry name" value="Enoyl-CoA_hydra_C"/>
</dbReference>
<dbReference type="InterPro" id="IPR029045">
    <property type="entry name" value="ClpP/crotonase-like_dom_sf"/>
</dbReference>
<dbReference type="Proteomes" id="UP001336020">
    <property type="component" value="Unassembled WGS sequence"/>
</dbReference>
<evidence type="ECO:0000313" key="2">
    <source>
        <dbReference type="EMBL" id="MEE2058173.1"/>
    </source>
</evidence>
<accession>A0ABU7L9E2</accession>
<organism evidence="2 3">
    <name type="scientific">Rhodococcus artemisiae</name>
    <dbReference type="NCBI Taxonomy" id="714159"/>
    <lineage>
        <taxon>Bacteria</taxon>
        <taxon>Bacillati</taxon>
        <taxon>Actinomycetota</taxon>
        <taxon>Actinomycetes</taxon>
        <taxon>Mycobacteriales</taxon>
        <taxon>Nocardiaceae</taxon>
        <taxon>Rhodococcus</taxon>
    </lineage>
</organism>
<gene>
    <name evidence="2" type="ORF">Q7514_11640</name>
</gene>
<comment type="similarity">
    <text evidence="1">Belongs to the enoyl-CoA hydratase/isomerase family.</text>
</comment>
<dbReference type="CDD" id="cd06558">
    <property type="entry name" value="crotonase-like"/>
    <property type="match status" value="1"/>
</dbReference>
<keyword evidence="3" id="KW-1185">Reference proteome</keyword>
<protein>
    <submittedName>
        <fullName evidence="2">Enoyl-CoA hydratase</fullName>
    </submittedName>
</protein>
<comment type="caution">
    <text evidence="2">The sequence shown here is derived from an EMBL/GenBank/DDBJ whole genome shotgun (WGS) entry which is preliminary data.</text>
</comment>
<name>A0ABU7L9E2_9NOCA</name>
<dbReference type="SUPFAM" id="SSF52096">
    <property type="entry name" value="ClpP/crotonase"/>
    <property type="match status" value="1"/>
</dbReference>
<dbReference type="PANTHER" id="PTHR43459:SF1">
    <property type="entry name" value="EG:BACN32G11.4 PROTEIN"/>
    <property type="match status" value="1"/>
</dbReference>
<evidence type="ECO:0000256" key="1">
    <source>
        <dbReference type="ARBA" id="ARBA00005254"/>
    </source>
</evidence>
<evidence type="ECO:0000313" key="3">
    <source>
        <dbReference type="Proteomes" id="UP001336020"/>
    </source>
</evidence>
<dbReference type="Gene3D" id="3.90.226.10">
    <property type="entry name" value="2-enoyl-CoA Hydratase, Chain A, domain 1"/>
    <property type="match status" value="1"/>
</dbReference>
<sequence>MTENPTNDLPGVDVEVDDGVLRVTINRPARMNAVQAVTLTAIGDAFEKYADDESIRVAILTGTGRAFCSGADIAGRDLSAPPTSDTIDAANRVAALLRAFPRPIIGAVNGAAAGVGVSLALSCDLTVAKESTYFLLAFTKIGLMPDGGATALVAASVGRARALKMALLAERLPAPEALAAGLIADTYPDDEFDSKVEELAKRLADGPTPAFASTKHAINDATLTELDNAFTREWDGQMKLLAGPDFKEGVSAFQEKRPANFRAH</sequence>
<dbReference type="Pfam" id="PF00378">
    <property type="entry name" value="ECH_1"/>
    <property type="match status" value="1"/>
</dbReference>
<dbReference type="Gene3D" id="1.10.12.10">
    <property type="entry name" value="Lyase 2-enoyl-coa Hydratase, Chain A, domain 2"/>
    <property type="match status" value="1"/>
</dbReference>